<dbReference type="PANTHER" id="PTHR36898">
    <property type="entry name" value="OSJNBB0026I12.6 PROTEIN"/>
    <property type="match status" value="1"/>
</dbReference>
<accession>A0A5N6QU57</accession>
<evidence type="ECO:0000313" key="3">
    <source>
        <dbReference type="Proteomes" id="UP000327013"/>
    </source>
</evidence>
<protein>
    <submittedName>
        <fullName evidence="2">Uncharacterized protein</fullName>
    </submittedName>
</protein>
<dbReference type="EMBL" id="CM017322">
    <property type="protein sequence ID" value="KAE8009663.1"/>
    <property type="molecule type" value="Genomic_DNA"/>
</dbReference>
<evidence type="ECO:0000313" key="2">
    <source>
        <dbReference type="EMBL" id="KAE8009663.1"/>
    </source>
</evidence>
<dbReference type="AlphaFoldDB" id="A0A5N6QU57"/>
<feature type="region of interest" description="Disordered" evidence="1">
    <location>
        <begin position="62"/>
        <end position="98"/>
    </location>
</feature>
<dbReference type="OrthoDB" id="1932188at2759"/>
<keyword evidence="3" id="KW-1185">Reference proteome</keyword>
<dbReference type="Gene3D" id="1.10.60.30">
    <property type="entry name" value="PSPTO4464-like domains"/>
    <property type="match status" value="1"/>
</dbReference>
<evidence type="ECO:0000256" key="1">
    <source>
        <dbReference type="SAM" id="MobiDB-lite"/>
    </source>
</evidence>
<dbReference type="InterPro" id="IPR023153">
    <property type="entry name" value="DarP_sf"/>
</dbReference>
<sequence>MANLVRRLKQWPTLHHQVQGCACTTPHHFLSSLFLPLTMTKAVFPHLSLTAVPLAHRNVHNRTRGLRMPNAPIPSDLQQRGGGGGSDSDERKSRNQLKREARRAVRWAMELASFSTPQIKRILRLASLEQEVMEAIMLVKKFGPDVREGKRRQFNYIGKLLREVQPELMDVLIKATKDGDQSRLQALSGSIVVGEDDEEAEETEYEEEEEEEVSDECMNIAIRWFEGLISKDVKITNEVYSVRSVEFDRQELRKLVRRVHSIEERQVTTEENVREVDEAIMAARKSLTRFLLSIVKQMPSD</sequence>
<dbReference type="Proteomes" id="UP000327013">
    <property type="component" value="Chromosome 2"/>
</dbReference>
<dbReference type="Pfam" id="PF04751">
    <property type="entry name" value="DarP"/>
    <property type="match status" value="1"/>
</dbReference>
<dbReference type="PANTHER" id="PTHR36898:SF1">
    <property type="entry name" value="OS04G0250700 PROTEIN"/>
    <property type="match status" value="1"/>
</dbReference>
<gene>
    <name evidence="2" type="ORF">FH972_006087</name>
</gene>
<name>A0A5N6QU57_9ROSI</name>
<organism evidence="2 3">
    <name type="scientific">Carpinus fangiana</name>
    <dbReference type="NCBI Taxonomy" id="176857"/>
    <lineage>
        <taxon>Eukaryota</taxon>
        <taxon>Viridiplantae</taxon>
        <taxon>Streptophyta</taxon>
        <taxon>Embryophyta</taxon>
        <taxon>Tracheophyta</taxon>
        <taxon>Spermatophyta</taxon>
        <taxon>Magnoliopsida</taxon>
        <taxon>eudicotyledons</taxon>
        <taxon>Gunneridae</taxon>
        <taxon>Pentapetalae</taxon>
        <taxon>rosids</taxon>
        <taxon>fabids</taxon>
        <taxon>Fagales</taxon>
        <taxon>Betulaceae</taxon>
        <taxon>Carpinus</taxon>
    </lineage>
</organism>
<reference evidence="2 3" key="1">
    <citation type="submission" date="2019-06" db="EMBL/GenBank/DDBJ databases">
        <title>A chromosomal-level reference genome of Carpinus fangiana (Coryloideae, Betulaceae).</title>
        <authorList>
            <person name="Yang X."/>
            <person name="Wang Z."/>
            <person name="Zhang L."/>
            <person name="Hao G."/>
            <person name="Liu J."/>
            <person name="Yang Y."/>
        </authorList>
    </citation>
    <scope>NUCLEOTIDE SEQUENCE [LARGE SCALE GENOMIC DNA]</scope>
    <source>
        <strain evidence="2">Cfa_2016G</strain>
        <tissue evidence="2">Leaf</tissue>
    </source>
</reference>
<proteinExistence type="predicted"/>
<feature type="compositionally biased region" description="Basic and acidic residues" evidence="1">
    <location>
        <begin position="88"/>
        <end position="98"/>
    </location>
</feature>
<dbReference type="CDD" id="cd16331">
    <property type="entry name" value="YjgA-like"/>
    <property type="match status" value="1"/>
</dbReference>
<dbReference type="SUPFAM" id="SSF158710">
    <property type="entry name" value="PSPTO4464-like"/>
    <property type="match status" value="1"/>
</dbReference>
<dbReference type="InterPro" id="IPR006839">
    <property type="entry name" value="DarP"/>
</dbReference>